<keyword evidence="4" id="KW-0255">Endonuclease</keyword>
<evidence type="ECO:0000256" key="2">
    <source>
        <dbReference type="ARBA" id="ARBA00022842"/>
    </source>
</evidence>
<feature type="domain" description="GIY-YIG" evidence="3">
    <location>
        <begin position="16"/>
        <end position="86"/>
    </location>
</feature>
<dbReference type="KEGG" id="vg:26796469"/>
<gene>
    <name evidence="4" type="ORF">RCTITAN_36</name>
</gene>
<keyword evidence="4" id="KW-0540">Nuclease</keyword>
<comment type="cofactor">
    <cofactor evidence="1">
        <name>Mg(2+)</name>
        <dbReference type="ChEBI" id="CHEBI:18420"/>
    </cofactor>
</comment>
<dbReference type="Gene3D" id="3.40.1440.10">
    <property type="entry name" value="GIY-YIG endonuclease"/>
    <property type="match status" value="1"/>
</dbReference>
<keyword evidence="4" id="KW-0378">Hydrolase</keyword>
<dbReference type="SUPFAM" id="SSF82771">
    <property type="entry name" value="GIY-YIG endonuclease"/>
    <property type="match status" value="1"/>
</dbReference>
<dbReference type="EMBL" id="KR935213">
    <property type="protein sequence ID" value="AKU43053.1"/>
    <property type="molecule type" value="Genomic_DNA"/>
</dbReference>
<dbReference type="RefSeq" id="YP_009225701.1">
    <property type="nucleotide sequence ID" value="NC_029097.1"/>
</dbReference>
<accession>A0A0K1LLD1</accession>
<protein>
    <submittedName>
        <fullName evidence="4">Endonuclease</fullName>
    </submittedName>
</protein>
<dbReference type="PROSITE" id="PS50164">
    <property type="entry name" value="GIY_YIG"/>
    <property type="match status" value="1"/>
</dbReference>
<reference evidence="4 5" key="1">
    <citation type="journal article" date="2016" name="Genome Announc.">
        <title>Complete Genome Sequences of Five Bacteriophages That Infect Rhodobacter capsulatus.</title>
        <authorList>
            <person name="Bollivar D.W."/>
            <person name="Bernardoni B."/>
            <person name="Bockman M.R."/>
            <person name="Miller B.M."/>
            <person name="Russell D.A."/>
            <person name="Delesalle V.A."/>
            <person name="Krukonis G.P."/>
            <person name="Hatfull G.F."/>
            <person name="Cross M.R."/>
            <person name="Szewczyk M.M."/>
            <person name="Eppurath A."/>
        </authorList>
    </citation>
    <scope>NUCLEOTIDE SEQUENCE [LARGE SCALE GENOMIC DNA]</scope>
</reference>
<organism evidence="4 5">
    <name type="scientific">Rhodobacter phage RcTitan</name>
    <dbReference type="NCBI Taxonomy" id="1662330"/>
    <lineage>
        <taxon>Viruses</taxon>
        <taxon>Duplodnaviria</taxon>
        <taxon>Heunggongvirae</taxon>
        <taxon>Uroviricota</taxon>
        <taxon>Caudoviricetes</taxon>
        <taxon>Titanvirus</taxon>
        <taxon>Titanvirus rctitan</taxon>
    </lineage>
</organism>
<evidence type="ECO:0000259" key="3">
    <source>
        <dbReference type="PROSITE" id="PS50164"/>
    </source>
</evidence>
<sequence>MSKFTVRYGDENQLPAASGLYIVYSGATCLYVGSSKNVRNRVVKHNRKADFAANNATHIDFAPVTEAQLSDRENEAVYKLRPLLNTYAKRGKPPATARHNDLQPSKLRDVTLQLLNSRRRTLTLTQIADETGLGLGFISTFSTGKTSNPGVCSVETLYEYLSGKKLDV</sequence>
<proteinExistence type="predicted"/>
<evidence type="ECO:0000256" key="1">
    <source>
        <dbReference type="ARBA" id="ARBA00001946"/>
    </source>
</evidence>
<keyword evidence="2" id="KW-0460">Magnesium</keyword>
<dbReference type="Proteomes" id="UP000203710">
    <property type="component" value="Segment"/>
</dbReference>
<dbReference type="InterPro" id="IPR000305">
    <property type="entry name" value="GIY-YIG_endonuc"/>
</dbReference>
<dbReference type="InterPro" id="IPR035901">
    <property type="entry name" value="GIY-YIG_endonuc_sf"/>
</dbReference>
<keyword evidence="5" id="KW-1185">Reference proteome</keyword>
<evidence type="ECO:0000313" key="5">
    <source>
        <dbReference type="Proteomes" id="UP000203710"/>
    </source>
</evidence>
<dbReference type="Pfam" id="PF01541">
    <property type="entry name" value="GIY-YIG"/>
    <property type="match status" value="1"/>
</dbReference>
<dbReference type="CDD" id="cd00719">
    <property type="entry name" value="GIY-YIG_SF"/>
    <property type="match status" value="1"/>
</dbReference>
<name>A0A0K1LLD1_9CAUD</name>
<evidence type="ECO:0000313" key="4">
    <source>
        <dbReference type="EMBL" id="AKU43053.1"/>
    </source>
</evidence>
<dbReference type="GO" id="GO:0004519">
    <property type="term" value="F:endonuclease activity"/>
    <property type="evidence" value="ECO:0007669"/>
    <property type="project" value="UniProtKB-KW"/>
</dbReference>
<dbReference type="GeneID" id="26796469"/>